<dbReference type="EMBL" id="KB456268">
    <property type="protein sequence ID" value="EMF09967.1"/>
    <property type="molecule type" value="Genomic_DNA"/>
</dbReference>
<evidence type="ECO:0000256" key="2">
    <source>
        <dbReference type="ARBA" id="ARBA00023002"/>
    </source>
</evidence>
<comment type="similarity">
    <text evidence="1">Belongs to the short-chain dehydrogenases/reductases (SDR) family.</text>
</comment>
<dbReference type="GO" id="GO:0016491">
    <property type="term" value="F:oxidoreductase activity"/>
    <property type="evidence" value="ECO:0007669"/>
    <property type="project" value="UniProtKB-KW"/>
</dbReference>
<dbReference type="AlphaFoldDB" id="M3CC43"/>
<keyword evidence="2" id="KW-0560">Oxidoreductase</keyword>
<accession>M3CC43</accession>
<evidence type="ECO:0000313" key="3">
    <source>
        <dbReference type="EMBL" id="EMF09967.1"/>
    </source>
</evidence>
<dbReference type="SUPFAM" id="SSF51735">
    <property type="entry name" value="NAD(P)-binding Rossmann-fold domains"/>
    <property type="match status" value="1"/>
</dbReference>
<dbReference type="PANTHER" id="PTHR24321">
    <property type="entry name" value="DEHYDROGENASES, SHORT CHAIN"/>
    <property type="match status" value="1"/>
</dbReference>
<dbReference type="Proteomes" id="UP000016931">
    <property type="component" value="Unassembled WGS sequence"/>
</dbReference>
<dbReference type="PANTHER" id="PTHR24321:SF8">
    <property type="entry name" value="ESTRADIOL 17-BETA-DEHYDROGENASE 8-RELATED"/>
    <property type="match status" value="1"/>
</dbReference>
<dbReference type="OMA" id="YRICIVT"/>
<dbReference type="InterPro" id="IPR036291">
    <property type="entry name" value="NAD(P)-bd_dom_sf"/>
</dbReference>
<evidence type="ECO:0000256" key="1">
    <source>
        <dbReference type="ARBA" id="ARBA00006484"/>
    </source>
</evidence>
<organism evidence="3 4">
    <name type="scientific">Sphaerulina musiva (strain SO2202)</name>
    <name type="common">Poplar stem canker fungus</name>
    <name type="synonym">Septoria musiva</name>
    <dbReference type="NCBI Taxonomy" id="692275"/>
    <lineage>
        <taxon>Eukaryota</taxon>
        <taxon>Fungi</taxon>
        <taxon>Dikarya</taxon>
        <taxon>Ascomycota</taxon>
        <taxon>Pezizomycotina</taxon>
        <taxon>Dothideomycetes</taxon>
        <taxon>Dothideomycetidae</taxon>
        <taxon>Mycosphaerellales</taxon>
        <taxon>Mycosphaerellaceae</taxon>
        <taxon>Sphaerulina</taxon>
    </lineage>
</organism>
<dbReference type="HOGENOM" id="CLU_1107696_0_0_1"/>
<dbReference type="GeneID" id="27907059"/>
<dbReference type="RefSeq" id="XP_016758088.1">
    <property type="nucleotide sequence ID" value="XM_016909922.1"/>
</dbReference>
<evidence type="ECO:0000313" key="4">
    <source>
        <dbReference type="Proteomes" id="UP000016931"/>
    </source>
</evidence>
<name>M3CC43_SPHMS</name>
<sequence>MSIIERTNPLNLQYKICVVTNASSPLGVVICKTLLKANALVLGIDTRPRDHSLNAGLGTHFQFEQVDIKELETPKKIIEASQEKFESLGGKFDALMNLVEKEDDDDDVAGIANLTKAIGNVMRETGQGSIITVAPGSVNEVESQSKRQMIDFAKSLMQQFQDNSNSIRTNIIIPEAPSETQQSTLAYQEAQTHMTALIKTEEKSAIQSQQTTTTTPAEFYKIANLVLFLAGGMSENLSGKIFGLDGSCREL</sequence>
<protein>
    <submittedName>
        <fullName evidence="3">NAD(P)-binding protein</fullName>
    </submittedName>
</protein>
<dbReference type="OrthoDB" id="3637222at2759"/>
<dbReference type="Gene3D" id="3.40.50.720">
    <property type="entry name" value="NAD(P)-binding Rossmann-like Domain"/>
    <property type="match status" value="2"/>
</dbReference>
<proteinExistence type="inferred from homology"/>
<gene>
    <name evidence="3" type="ORF">SEPMUDRAFT_70948</name>
</gene>
<dbReference type="eggNOG" id="ENOG502TJP1">
    <property type="taxonomic scope" value="Eukaryota"/>
</dbReference>
<reference evidence="3 4" key="1">
    <citation type="journal article" date="2012" name="PLoS Pathog.">
        <title>Diverse lifestyles and strategies of plant pathogenesis encoded in the genomes of eighteen Dothideomycetes fungi.</title>
        <authorList>
            <person name="Ohm R.A."/>
            <person name="Feau N."/>
            <person name="Henrissat B."/>
            <person name="Schoch C.L."/>
            <person name="Horwitz B.A."/>
            <person name="Barry K.W."/>
            <person name="Condon B.J."/>
            <person name="Copeland A.C."/>
            <person name="Dhillon B."/>
            <person name="Glaser F."/>
            <person name="Hesse C.N."/>
            <person name="Kosti I."/>
            <person name="LaButti K."/>
            <person name="Lindquist E.A."/>
            <person name="Lucas S."/>
            <person name="Salamov A.A."/>
            <person name="Bradshaw R.E."/>
            <person name="Ciuffetti L."/>
            <person name="Hamelin R.C."/>
            <person name="Kema G.H.J."/>
            <person name="Lawrence C."/>
            <person name="Scott J.A."/>
            <person name="Spatafora J.W."/>
            <person name="Turgeon B.G."/>
            <person name="de Wit P.J.G.M."/>
            <person name="Zhong S."/>
            <person name="Goodwin S.B."/>
            <person name="Grigoriev I.V."/>
        </authorList>
    </citation>
    <scope>NUCLEOTIDE SEQUENCE [LARGE SCALE GENOMIC DNA]</scope>
    <source>
        <strain evidence="3 4">SO2202</strain>
    </source>
</reference>
<keyword evidence="4" id="KW-1185">Reference proteome</keyword>